<evidence type="ECO:0000313" key="2">
    <source>
        <dbReference type="Proteomes" id="UP000266673"/>
    </source>
</evidence>
<accession>A0A397U2M7</accession>
<reference evidence="1 2" key="1">
    <citation type="submission" date="2018-06" db="EMBL/GenBank/DDBJ databases">
        <title>Comparative genomics reveals the genomic features of Rhizophagus irregularis, R. cerebriforme, R. diaphanum and Gigaspora rosea, and their symbiotic lifestyle signature.</title>
        <authorList>
            <person name="Morin E."/>
            <person name="San Clemente H."/>
            <person name="Chen E.C.H."/>
            <person name="De La Providencia I."/>
            <person name="Hainaut M."/>
            <person name="Kuo A."/>
            <person name="Kohler A."/>
            <person name="Murat C."/>
            <person name="Tang N."/>
            <person name="Roy S."/>
            <person name="Loubradou J."/>
            <person name="Henrissat B."/>
            <person name="Grigoriev I.V."/>
            <person name="Corradi N."/>
            <person name="Roux C."/>
            <person name="Martin F.M."/>
        </authorList>
    </citation>
    <scope>NUCLEOTIDE SEQUENCE [LARGE SCALE GENOMIC DNA]</scope>
    <source>
        <strain evidence="1 2">DAOM 194757</strain>
    </source>
</reference>
<name>A0A397U2M7_9GLOM</name>
<dbReference type="Proteomes" id="UP000266673">
    <property type="component" value="Unassembled WGS sequence"/>
</dbReference>
<dbReference type="OrthoDB" id="2471684at2759"/>
<dbReference type="EMBL" id="QKWP01002297">
    <property type="protein sequence ID" value="RIB03911.1"/>
    <property type="molecule type" value="Genomic_DNA"/>
</dbReference>
<organism evidence="1 2">
    <name type="scientific">Gigaspora rosea</name>
    <dbReference type="NCBI Taxonomy" id="44941"/>
    <lineage>
        <taxon>Eukaryota</taxon>
        <taxon>Fungi</taxon>
        <taxon>Fungi incertae sedis</taxon>
        <taxon>Mucoromycota</taxon>
        <taxon>Glomeromycotina</taxon>
        <taxon>Glomeromycetes</taxon>
        <taxon>Diversisporales</taxon>
        <taxon>Gigasporaceae</taxon>
        <taxon>Gigaspora</taxon>
    </lineage>
</organism>
<sequence>MASSTDISRPYNLYDFTYNLSRQELNCGKNFTIIKGNIGELQVLDTLNKLPGRFFARFAIKYHGDGKIDIQGFYKSTHFLIQVKFMTKKFGESKEIEKFADIVKKYENTYGIFYCAGGQPDLIDYVGFDYIGTYEYEKMLKHFVLRDEFNCPTDMLFEKITEFVEAKHIYLPNDHIGIFLTSPANQDLIQNVSFKNIIVSYNKVTIKHDLYSYFKNEF</sequence>
<evidence type="ECO:0000313" key="1">
    <source>
        <dbReference type="EMBL" id="RIB03911.1"/>
    </source>
</evidence>
<protein>
    <submittedName>
        <fullName evidence="1">Uncharacterized protein</fullName>
    </submittedName>
</protein>
<dbReference type="GO" id="GO:0006302">
    <property type="term" value="P:double-strand break repair"/>
    <property type="evidence" value="ECO:0007669"/>
    <property type="project" value="UniProtKB-ARBA"/>
</dbReference>
<keyword evidence="2" id="KW-1185">Reference proteome</keyword>
<dbReference type="AlphaFoldDB" id="A0A397U2M7"/>
<dbReference type="SUPFAM" id="SSF52980">
    <property type="entry name" value="Restriction endonuclease-like"/>
    <property type="match status" value="1"/>
</dbReference>
<proteinExistence type="predicted"/>
<dbReference type="InterPro" id="IPR011335">
    <property type="entry name" value="Restrct_endonuc-II-like"/>
</dbReference>
<comment type="caution">
    <text evidence="1">The sequence shown here is derived from an EMBL/GenBank/DDBJ whole genome shotgun (WGS) entry which is preliminary data.</text>
</comment>
<gene>
    <name evidence="1" type="ORF">C2G38_2149285</name>
</gene>